<dbReference type="InterPro" id="IPR001789">
    <property type="entry name" value="Sig_transdc_resp-reg_receiver"/>
</dbReference>
<evidence type="ECO:0000313" key="6">
    <source>
        <dbReference type="EMBL" id="SDS42247.1"/>
    </source>
</evidence>
<dbReference type="InterPro" id="IPR028976">
    <property type="entry name" value="CheC-like_sf"/>
</dbReference>
<dbReference type="CDD" id="cd17910">
    <property type="entry name" value="CheC_ClassII"/>
    <property type="match status" value="1"/>
</dbReference>
<reference evidence="6" key="2">
    <citation type="submission" date="2016-10" db="EMBL/GenBank/DDBJ databases">
        <authorList>
            <person name="de Groot N.N."/>
        </authorList>
    </citation>
    <scope>NUCLEOTIDE SEQUENCE [LARGE SCALE GENOMIC DNA]</scope>
    <source>
        <strain evidence="6">JCM 14963</strain>
    </source>
</reference>
<evidence type="ECO:0000313" key="7">
    <source>
        <dbReference type="Proteomes" id="UP000243413"/>
    </source>
</evidence>
<dbReference type="PANTHER" id="PTHR44591">
    <property type="entry name" value="STRESS RESPONSE REGULATOR PROTEIN 1"/>
    <property type="match status" value="1"/>
</dbReference>
<evidence type="ECO:0000256" key="1">
    <source>
        <dbReference type="ARBA" id="ARBA00022500"/>
    </source>
</evidence>
<keyword evidence="8" id="KW-1185">Reference proteome</keyword>
<feature type="modified residue" description="4-aspartylphosphate" evidence="3">
    <location>
        <position position="78"/>
    </location>
</feature>
<dbReference type="InterPro" id="IPR050595">
    <property type="entry name" value="Bact_response_regulator"/>
</dbReference>
<dbReference type="SUPFAM" id="SSF52172">
    <property type="entry name" value="CheY-like"/>
    <property type="match status" value="1"/>
</dbReference>
<protein>
    <submittedName>
        <fullName evidence="5 6">Response regulator</fullName>
    </submittedName>
</protein>
<dbReference type="SMART" id="SM00448">
    <property type="entry name" value="REC"/>
    <property type="match status" value="1"/>
</dbReference>
<dbReference type="Pfam" id="PF00072">
    <property type="entry name" value="Response_reg"/>
    <property type="match status" value="1"/>
</dbReference>
<dbReference type="PANTHER" id="PTHR44591:SF24">
    <property type="entry name" value="PROTEIN-GLUTAMATE METHYLESTERASE_PROTEIN-GLUTAMINE GLUTAMINASE 1"/>
    <property type="match status" value="1"/>
</dbReference>
<dbReference type="Gene3D" id="3.40.1550.10">
    <property type="entry name" value="CheC-like"/>
    <property type="match status" value="1"/>
</dbReference>
<name>A0A1H1S2J9_9GAMM</name>
<dbReference type="GO" id="GO:0000160">
    <property type="term" value="P:phosphorelay signal transduction system"/>
    <property type="evidence" value="ECO:0007669"/>
    <property type="project" value="InterPro"/>
</dbReference>
<dbReference type="InterPro" id="IPR011006">
    <property type="entry name" value="CheY-like_superfamily"/>
</dbReference>
<keyword evidence="1" id="KW-0145">Chemotaxis</keyword>
<dbReference type="Proteomes" id="UP000243413">
    <property type="component" value="Chromosome I"/>
</dbReference>
<evidence type="ECO:0000259" key="4">
    <source>
        <dbReference type="PROSITE" id="PS50110"/>
    </source>
</evidence>
<evidence type="ECO:0000313" key="8">
    <source>
        <dbReference type="Proteomes" id="UP001486808"/>
    </source>
</evidence>
<evidence type="ECO:0000256" key="2">
    <source>
        <dbReference type="ARBA" id="ARBA00022553"/>
    </source>
</evidence>
<organism evidence="6 7">
    <name type="scientific">Halopseudomonas sabulinigri</name>
    <dbReference type="NCBI Taxonomy" id="472181"/>
    <lineage>
        <taxon>Bacteria</taxon>
        <taxon>Pseudomonadati</taxon>
        <taxon>Pseudomonadota</taxon>
        <taxon>Gammaproteobacteria</taxon>
        <taxon>Pseudomonadales</taxon>
        <taxon>Pseudomonadaceae</taxon>
        <taxon>Halopseudomonas</taxon>
    </lineage>
</organism>
<dbReference type="AlphaFoldDB" id="A0A1H1S2J9"/>
<keyword evidence="2 3" id="KW-0597">Phosphoprotein</keyword>
<reference evidence="5 8" key="3">
    <citation type="submission" date="2024-04" db="EMBL/GenBank/DDBJ databases">
        <title>Draft genome sequence of Halopseudomonas sabulinigri NBRC 116187.</title>
        <authorList>
            <person name="Miyakawa T."/>
            <person name="Kusuya Y."/>
            <person name="Miura T."/>
        </authorList>
    </citation>
    <scope>NUCLEOTIDE SEQUENCE [LARGE SCALE GENOMIC DNA]</scope>
    <source>
        <strain evidence="5 8">4NH20-0042</strain>
    </source>
</reference>
<sequence>MAMCLYQQNNGSENQTNSAKDHEVTAIPLLVCDDSNMARKQLIRALPANWPFRITQATNGLEGLEAIRAGAGQIVLLDLTMPELDGFGVLAALREQALTPEVIVVSGDVQEEAVRRAKALGARAFIKKPADPIQLAEALNSLGVEVPLAAVPDDDYGSQLPLPNVSFRDAFREVSNVAMGRAAELLGRVLGIFIKLPIPNVNILEVGELHMALADAQRGQRLSAICQGFIGGGVAGEALLIFHDSEIEDVARLLNAQEDESAQLEMLLDLASIIIGACLNGLSEQLNITLSQGHPLVLGQHCPIEDLIRINQRRWKRTLAVEISYGLENLEIHFDLLLLFTEDSVPRLRETLDFMIN</sequence>
<proteinExistence type="predicted"/>
<dbReference type="EMBL" id="LT629763">
    <property type="protein sequence ID" value="SDS42247.1"/>
    <property type="molecule type" value="Genomic_DNA"/>
</dbReference>
<gene>
    <name evidence="5" type="ORF">NBRC116187_16290</name>
    <name evidence="6" type="ORF">SAMN05216271_1887</name>
</gene>
<accession>A0A1H1S2J9</accession>
<dbReference type="CDD" id="cd17593">
    <property type="entry name" value="REC_CheC-like"/>
    <property type="match status" value="1"/>
</dbReference>
<dbReference type="GO" id="GO:0006935">
    <property type="term" value="P:chemotaxis"/>
    <property type="evidence" value="ECO:0007669"/>
    <property type="project" value="UniProtKB-KW"/>
</dbReference>
<dbReference type="STRING" id="472181.SAMN05216271_1887"/>
<dbReference type="Gene3D" id="3.40.50.2300">
    <property type="match status" value="1"/>
</dbReference>
<dbReference type="EMBL" id="BAABWD010000001">
    <property type="protein sequence ID" value="GAA6131269.1"/>
    <property type="molecule type" value="Genomic_DNA"/>
</dbReference>
<reference evidence="7" key="1">
    <citation type="submission" date="2016-10" db="EMBL/GenBank/DDBJ databases">
        <authorList>
            <person name="Varghese N."/>
            <person name="Submissions S."/>
        </authorList>
    </citation>
    <scope>NUCLEOTIDE SEQUENCE [LARGE SCALE GENOMIC DNA]</scope>
    <source>
        <strain evidence="7">JCM 14963</strain>
    </source>
</reference>
<dbReference type="PROSITE" id="PS50110">
    <property type="entry name" value="RESPONSE_REGULATORY"/>
    <property type="match status" value="1"/>
</dbReference>
<evidence type="ECO:0000256" key="3">
    <source>
        <dbReference type="PROSITE-ProRule" id="PRU00169"/>
    </source>
</evidence>
<dbReference type="SUPFAM" id="SSF103039">
    <property type="entry name" value="CheC-like"/>
    <property type="match status" value="1"/>
</dbReference>
<feature type="domain" description="Response regulatory" evidence="4">
    <location>
        <begin position="28"/>
        <end position="143"/>
    </location>
</feature>
<evidence type="ECO:0000313" key="5">
    <source>
        <dbReference type="EMBL" id="GAA6131269.1"/>
    </source>
</evidence>
<dbReference type="Proteomes" id="UP001486808">
    <property type="component" value="Unassembled WGS sequence"/>
</dbReference>